<sequence length="29" mass="3011">MQASNVRAAKYVAVRPSSGTTVNIQPAHG</sequence>
<evidence type="ECO:0000313" key="1">
    <source>
        <dbReference type="EMBL" id="QJB21848.1"/>
    </source>
</evidence>
<reference evidence="1 2" key="1">
    <citation type="submission" date="2020-03" db="EMBL/GenBank/DDBJ databases">
        <title>Development of an integrated pest management strategy to control Xanthomonas campestris pv. campestris by using bacteriophages.</title>
        <authorList>
            <person name="Holtappels D."/>
            <person name="Rombouts S."/>
            <person name="Lavigne R."/>
            <person name="Wagemans J."/>
        </authorList>
    </citation>
    <scope>NUCLEOTIDE SEQUENCE [LARGE SCALE GENOMIC DNA]</scope>
</reference>
<keyword evidence="2" id="KW-1185">Reference proteome</keyword>
<gene>
    <name evidence="1" type="ORF">XccvBFoX2_gp29</name>
</gene>
<organism evidence="1 2">
    <name type="scientific">Xanthomonas phage FoX2</name>
    <dbReference type="NCBI Taxonomy" id="2723898"/>
    <lineage>
        <taxon>Viruses</taxon>
        <taxon>Duplodnaviria</taxon>
        <taxon>Heunggongvirae</taxon>
        <taxon>Uroviricota</taxon>
        <taxon>Caudoviricetes</taxon>
        <taxon>Foxunavirus</taxon>
        <taxon>Foxunavirus fox2</taxon>
    </lineage>
</organism>
<dbReference type="Proteomes" id="UP000671963">
    <property type="component" value="Segment"/>
</dbReference>
<evidence type="ECO:0000313" key="2">
    <source>
        <dbReference type="Proteomes" id="UP000671963"/>
    </source>
</evidence>
<protein>
    <submittedName>
        <fullName evidence="1">Uncharacterized protein</fullName>
    </submittedName>
</protein>
<dbReference type="EMBL" id="MT161382">
    <property type="protein sequence ID" value="QJB21848.1"/>
    <property type="molecule type" value="Genomic_DNA"/>
</dbReference>
<accession>A0A858NP50</accession>
<name>A0A858NP50_9CAUD</name>
<proteinExistence type="predicted"/>